<organism evidence="11 12">
    <name type="scientific">Candidatus Fervidibacter sacchari</name>
    <dbReference type="NCBI Taxonomy" id="1448929"/>
    <lineage>
        <taxon>Bacteria</taxon>
        <taxon>Candidatus Fervidibacterota</taxon>
        <taxon>Candidatus Fervidibacter</taxon>
    </lineage>
</organism>
<keyword evidence="4" id="KW-0732">Signal</keyword>
<dbReference type="PRINTS" id="PR00134">
    <property type="entry name" value="GLHYDRLASE10"/>
</dbReference>
<keyword evidence="5 9" id="KW-0378">Hydrolase</keyword>
<dbReference type="InterPro" id="IPR018087">
    <property type="entry name" value="Glyco_hydro_5_CS"/>
</dbReference>
<dbReference type="RefSeq" id="WP_259092940.1">
    <property type="nucleotide sequence ID" value="NZ_CP130454.1"/>
</dbReference>
<evidence type="ECO:0000259" key="10">
    <source>
        <dbReference type="PROSITE" id="PS51760"/>
    </source>
</evidence>
<dbReference type="EC" id="3.2.1.8" evidence="9"/>
<evidence type="ECO:0000256" key="2">
    <source>
        <dbReference type="ARBA" id="ARBA00007495"/>
    </source>
</evidence>
<dbReference type="InterPro" id="IPR001000">
    <property type="entry name" value="GH10_dom"/>
</dbReference>
<dbReference type="InterPro" id="IPR044846">
    <property type="entry name" value="GH10"/>
</dbReference>
<evidence type="ECO:0000256" key="6">
    <source>
        <dbReference type="ARBA" id="ARBA00023277"/>
    </source>
</evidence>
<evidence type="ECO:0000256" key="9">
    <source>
        <dbReference type="RuleBase" id="RU361174"/>
    </source>
</evidence>
<keyword evidence="3" id="KW-0858">Xylan degradation</keyword>
<name>A0ABT2EJ54_9BACT</name>
<dbReference type="Pfam" id="PF00331">
    <property type="entry name" value="Glyco_hydro_10"/>
    <property type="match status" value="1"/>
</dbReference>
<dbReference type="Proteomes" id="UP001204798">
    <property type="component" value="Unassembled WGS sequence"/>
</dbReference>
<dbReference type="PROSITE" id="PS51257">
    <property type="entry name" value="PROKAR_LIPOPROTEIN"/>
    <property type="match status" value="1"/>
</dbReference>
<comment type="catalytic activity">
    <reaction evidence="1 9">
        <text>Endohydrolysis of (1-&gt;4)-beta-D-xylosidic linkages in xylans.</text>
        <dbReference type="EC" id="3.2.1.8"/>
    </reaction>
</comment>
<keyword evidence="7 9" id="KW-0326">Glycosidase</keyword>
<comment type="similarity">
    <text evidence="2 9">Belongs to the glycosyl hydrolase 10 (cellulase F) family.</text>
</comment>
<protein>
    <recommendedName>
        <fullName evidence="9">Beta-xylanase</fullName>
        <ecNumber evidence="9">3.2.1.8</ecNumber>
    </recommendedName>
</protein>
<accession>A0ABT2EJ54</accession>
<evidence type="ECO:0000256" key="7">
    <source>
        <dbReference type="ARBA" id="ARBA00023295"/>
    </source>
</evidence>
<reference evidence="11 12" key="1">
    <citation type="submission" date="2022-08" db="EMBL/GenBank/DDBJ databases">
        <title>Bacterial and archaeal communities from various locations to study Microbial Dark Matter (Phase II).</title>
        <authorList>
            <person name="Stepanauskas R."/>
        </authorList>
    </citation>
    <scope>NUCLEOTIDE SEQUENCE [LARGE SCALE GENOMIC DNA]</scope>
    <source>
        <strain evidence="11 12">PD1</strain>
    </source>
</reference>
<dbReference type="Gene3D" id="3.20.20.80">
    <property type="entry name" value="Glycosidases"/>
    <property type="match status" value="1"/>
</dbReference>
<keyword evidence="12" id="KW-1185">Reference proteome</keyword>
<dbReference type="PROSITE" id="PS00659">
    <property type="entry name" value="GLYCOSYL_HYDROL_F5"/>
    <property type="match status" value="1"/>
</dbReference>
<evidence type="ECO:0000256" key="4">
    <source>
        <dbReference type="ARBA" id="ARBA00022729"/>
    </source>
</evidence>
<evidence type="ECO:0000256" key="3">
    <source>
        <dbReference type="ARBA" id="ARBA00022651"/>
    </source>
</evidence>
<dbReference type="EMBL" id="JANUCP010000001">
    <property type="protein sequence ID" value="MCS3917969.1"/>
    <property type="molecule type" value="Genomic_DNA"/>
</dbReference>
<evidence type="ECO:0000256" key="8">
    <source>
        <dbReference type="ARBA" id="ARBA00023326"/>
    </source>
</evidence>
<comment type="caution">
    <text evidence="11">The sequence shown here is derived from an EMBL/GenBank/DDBJ whole genome shotgun (WGS) entry which is preliminary data.</text>
</comment>
<dbReference type="PANTHER" id="PTHR31490">
    <property type="entry name" value="GLYCOSYL HYDROLASE"/>
    <property type="match status" value="1"/>
</dbReference>
<keyword evidence="8 9" id="KW-0624">Polysaccharide degradation</keyword>
<dbReference type="SUPFAM" id="SSF51445">
    <property type="entry name" value="(Trans)glycosidases"/>
    <property type="match status" value="1"/>
</dbReference>
<sequence length="451" mass="52816">MRRREFLQATMFSLVACQGMGGNERSMVLAKANDGIEKHRKGEAVLKFKLPNGLPAVGVHVRAIQKSHDFLFGCPLRPRHYNDPRHLKPFRELFNFVALLEFNWGQYEPDEGKPLLEERRRFIFDWCIPNGIRRFYGHMLVWTRQYGEYPKTALPLWLFRYDRKTQYELLKKRIQREVKDYQDVDIIWDVVNEPIHCRAWGDWEKPNRFDEPLDKVFAYVADALQWAHEANPKARLLVNEYDLFVSKSSRERFLRLLEMLLEKDIPIHAVGIQAHDLQATYYPAPEEVWEACEIFGTNLGLDVYFTELCYLSDPKQKISGSYKSGFWSPERQAEAVEEFYRVAFGHPKVAGIIYFGLVGSEIWQPATGLLDEDFRPKPAWERLRKLIKGEWWTEVTGKTAGDGTFKFRGFFGEYQVEATHQGQTYAFNIHLGKAQPNSWEFTLSGNSVKRR</sequence>
<proteinExistence type="inferred from homology"/>
<dbReference type="PANTHER" id="PTHR31490:SF88">
    <property type="entry name" value="BETA-XYLANASE"/>
    <property type="match status" value="1"/>
</dbReference>
<gene>
    <name evidence="11" type="ORF">M2350_000366</name>
</gene>
<evidence type="ECO:0000256" key="5">
    <source>
        <dbReference type="ARBA" id="ARBA00022801"/>
    </source>
</evidence>
<evidence type="ECO:0000313" key="11">
    <source>
        <dbReference type="EMBL" id="MCS3917969.1"/>
    </source>
</evidence>
<keyword evidence="6 9" id="KW-0119">Carbohydrate metabolism</keyword>
<dbReference type="SMART" id="SM00633">
    <property type="entry name" value="Glyco_10"/>
    <property type="match status" value="1"/>
</dbReference>
<feature type="domain" description="GH10" evidence="10">
    <location>
        <begin position="55"/>
        <end position="386"/>
    </location>
</feature>
<dbReference type="InterPro" id="IPR017853">
    <property type="entry name" value="GH"/>
</dbReference>
<evidence type="ECO:0000313" key="12">
    <source>
        <dbReference type="Proteomes" id="UP001204798"/>
    </source>
</evidence>
<dbReference type="PROSITE" id="PS51760">
    <property type="entry name" value="GH10_2"/>
    <property type="match status" value="1"/>
</dbReference>
<evidence type="ECO:0000256" key="1">
    <source>
        <dbReference type="ARBA" id="ARBA00000681"/>
    </source>
</evidence>